<comment type="caution">
    <text evidence="1">The sequence shown here is derived from an EMBL/GenBank/DDBJ whole genome shotgun (WGS) entry which is preliminary data.</text>
</comment>
<evidence type="ECO:0000313" key="1">
    <source>
        <dbReference type="EMBL" id="GFU41765.1"/>
    </source>
</evidence>
<keyword evidence="2" id="KW-1185">Reference proteome</keyword>
<reference evidence="1" key="1">
    <citation type="submission" date="2020-08" db="EMBL/GenBank/DDBJ databases">
        <title>Multicomponent nature underlies the extraordinary mechanical properties of spider dragline silk.</title>
        <authorList>
            <person name="Kono N."/>
            <person name="Nakamura H."/>
            <person name="Mori M."/>
            <person name="Yoshida Y."/>
            <person name="Ohtoshi R."/>
            <person name="Malay A.D."/>
            <person name="Moran D.A.P."/>
            <person name="Tomita M."/>
            <person name="Numata K."/>
            <person name="Arakawa K."/>
        </authorList>
    </citation>
    <scope>NUCLEOTIDE SEQUENCE</scope>
</reference>
<dbReference type="Proteomes" id="UP000887013">
    <property type="component" value="Unassembled WGS sequence"/>
</dbReference>
<proteinExistence type="predicted"/>
<dbReference type="EMBL" id="BMAW01132024">
    <property type="protein sequence ID" value="GFU41765.1"/>
    <property type="molecule type" value="Genomic_DNA"/>
</dbReference>
<accession>A0A8X6UNN8</accession>
<organism evidence="1 2">
    <name type="scientific">Nephila pilipes</name>
    <name type="common">Giant wood spider</name>
    <name type="synonym">Nephila maculata</name>
    <dbReference type="NCBI Taxonomy" id="299642"/>
    <lineage>
        <taxon>Eukaryota</taxon>
        <taxon>Metazoa</taxon>
        <taxon>Ecdysozoa</taxon>
        <taxon>Arthropoda</taxon>
        <taxon>Chelicerata</taxon>
        <taxon>Arachnida</taxon>
        <taxon>Araneae</taxon>
        <taxon>Araneomorphae</taxon>
        <taxon>Entelegynae</taxon>
        <taxon>Araneoidea</taxon>
        <taxon>Nephilidae</taxon>
        <taxon>Nephila</taxon>
    </lineage>
</organism>
<protein>
    <submittedName>
        <fullName evidence="1">Uncharacterized protein</fullName>
    </submittedName>
</protein>
<name>A0A8X6UNN8_NEPPI</name>
<evidence type="ECO:0000313" key="2">
    <source>
        <dbReference type="Proteomes" id="UP000887013"/>
    </source>
</evidence>
<gene>
    <name evidence="1" type="ORF">NPIL_337201</name>
</gene>
<sequence>MKREKTYNRRFHHNLLTSLIYLLAALGISYRCAGAKDHDEQWIGLTRCGRGDGEGSFASTQFIREVRWGGGREGSFHASPPMSVTCSRNFTSLLGLSAGRTLSGRFLVHVSK</sequence>
<dbReference type="AlphaFoldDB" id="A0A8X6UNN8"/>